<proteinExistence type="inferred from homology"/>
<keyword evidence="3" id="KW-0597">Phosphoprotein</keyword>
<feature type="region of interest" description="Disordered" evidence="12">
    <location>
        <begin position="83"/>
        <end position="108"/>
    </location>
</feature>
<dbReference type="FunFam" id="3.30.70.330:FF:000062">
    <property type="entry name" value="serine/arginine-rich splicing factor SR34A-like"/>
    <property type="match status" value="1"/>
</dbReference>
<evidence type="ECO:0000256" key="10">
    <source>
        <dbReference type="ARBA" id="ARBA00061121"/>
    </source>
</evidence>
<name>A0AAD6Q203_9ROSI</name>
<feature type="transmembrane region" description="Helical" evidence="13">
    <location>
        <begin position="365"/>
        <end position="385"/>
    </location>
</feature>
<evidence type="ECO:0000256" key="8">
    <source>
        <dbReference type="ARBA" id="ARBA00023187"/>
    </source>
</evidence>
<dbReference type="FunFam" id="3.30.70.330:FF:000410">
    <property type="entry name" value="ASF/SF2-like pre-mRNA splicing factor SRP31"/>
    <property type="match status" value="1"/>
</dbReference>
<feature type="transmembrane region" description="Helical" evidence="13">
    <location>
        <begin position="298"/>
        <end position="318"/>
    </location>
</feature>
<evidence type="ECO:0000256" key="5">
    <source>
        <dbReference type="ARBA" id="ARBA00022728"/>
    </source>
</evidence>
<evidence type="ECO:0000256" key="13">
    <source>
        <dbReference type="SAM" id="Phobius"/>
    </source>
</evidence>
<feature type="compositionally biased region" description="Basic residues" evidence="12">
    <location>
        <begin position="240"/>
        <end position="249"/>
    </location>
</feature>
<feature type="compositionally biased region" description="Basic and acidic residues" evidence="12">
    <location>
        <begin position="414"/>
        <end position="425"/>
    </location>
</feature>
<gene>
    <name evidence="15" type="ORF">NC653_030372</name>
</gene>
<evidence type="ECO:0000313" key="16">
    <source>
        <dbReference type="Proteomes" id="UP001164929"/>
    </source>
</evidence>
<dbReference type="InterPro" id="IPR050374">
    <property type="entry name" value="RRT5_SRSF_SR"/>
</dbReference>
<keyword evidence="4" id="KW-0507">mRNA processing</keyword>
<evidence type="ECO:0000256" key="9">
    <source>
        <dbReference type="ARBA" id="ARBA00023242"/>
    </source>
</evidence>
<dbReference type="PANTHER" id="PTHR23003:SF62">
    <property type="entry name" value="SERINE_ARGININE (SR)-TYPE SHUTTLING MRNA BINDING PROTEIN NPL3"/>
    <property type="match status" value="1"/>
</dbReference>
<accession>A0AAD6Q203</accession>
<feature type="region of interest" description="Disordered" evidence="12">
    <location>
        <begin position="394"/>
        <end position="425"/>
    </location>
</feature>
<keyword evidence="13" id="KW-0812">Transmembrane</keyword>
<dbReference type="Gene3D" id="3.30.70.330">
    <property type="match status" value="2"/>
</dbReference>
<dbReference type="InterPro" id="IPR035979">
    <property type="entry name" value="RBD_domain_sf"/>
</dbReference>
<dbReference type="PROSITE" id="PS50102">
    <property type="entry name" value="RRM"/>
    <property type="match status" value="1"/>
</dbReference>
<reference evidence="15" key="1">
    <citation type="journal article" date="2023" name="Mol. Ecol. Resour.">
        <title>Chromosome-level genome assembly of a triploid poplar Populus alba 'Berolinensis'.</title>
        <authorList>
            <person name="Chen S."/>
            <person name="Yu Y."/>
            <person name="Wang X."/>
            <person name="Wang S."/>
            <person name="Zhang T."/>
            <person name="Zhou Y."/>
            <person name="He R."/>
            <person name="Meng N."/>
            <person name="Wang Y."/>
            <person name="Liu W."/>
            <person name="Liu Z."/>
            <person name="Liu J."/>
            <person name="Guo Q."/>
            <person name="Huang H."/>
            <person name="Sederoff R.R."/>
            <person name="Wang G."/>
            <person name="Qu G."/>
            <person name="Chen S."/>
        </authorList>
    </citation>
    <scope>NUCLEOTIDE SEQUENCE</scope>
    <source>
        <strain evidence="15">SC-2020</strain>
    </source>
</reference>
<keyword evidence="6" id="KW-0677">Repeat</keyword>
<dbReference type="GO" id="GO:0003729">
    <property type="term" value="F:mRNA binding"/>
    <property type="evidence" value="ECO:0007669"/>
    <property type="project" value="TreeGrafter"/>
</dbReference>
<comment type="caution">
    <text evidence="15">The sequence shown here is derived from an EMBL/GenBank/DDBJ whole genome shotgun (WGS) entry which is preliminary data.</text>
</comment>
<dbReference type="Pfam" id="PF00076">
    <property type="entry name" value="RRM_1"/>
    <property type="match status" value="1"/>
</dbReference>
<comment type="subcellular location">
    <subcellularLocation>
        <location evidence="1">Nucleus speckle</location>
    </subcellularLocation>
    <subcellularLocation>
        <location evidence="2">Nucleus</location>
        <location evidence="2">Nucleoplasm</location>
    </subcellularLocation>
</comment>
<feature type="region of interest" description="Disordered" evidence="12">
    <location>
        <begin position="208"/>
        <end position="267"/>
    </location>
</feature>
<feature type="domain" description="RRM" evidence="14">
    <location>
        <begin position="6"/>
        <end position="81"/>
    </location>
</feature>
<evidence type="ECO:0000313" key="15">
    <source>
        <dbReference type="EMBL" id="KAJ6974258.1"/>
    </source>
</evidence>
<evidence type="ECO:0000256" key="7">
    <source>
        <dbReference type="ARBA" id="ARBA00022884"/>
    </source>
</evidence>
<dbReference type="GO" id="GO:0008380">
    <property type="term" value="P:RNA splicing"/>
    <property type="evidence" value="ECO:0007669"/>
    <property type="project" value="UniProtKB-KW"/>
</dbReference>
<dbReference type="GO" id="GO:0005737">
    <property type="term" value="C:cytoplasm"/>
    <property type="evidence" value="ECO:0007669"/>
    <property type="project" value="TreeGrafter"/>
</dbReference>
<evidence type="ECO:0000256" key="11">
    <source>
        <dbReference type="PROSITE-ProRule" id="PRU00176"/>
    </source>
</evidence>
<feature type="compositionally biased region" description="Low complexity" evidence="12">
    <location>
        <begin position="210"/>
        <end position="234"/>
    </location>
</feature>
<dbReference type="GO" id="GO:0006397">
    <property type="term" value="P:mRNA processing"/>
    <property type="evidence" value="ECO:0007669"/>
    <property type="project" value="UniProtKB-KW"/>
</dbReference>
<dbReference type="GO" id="GO:0005681">
    <property type="term" value="C:spliceosomal complex"/>
    <property type="evidence" value="ECO:0007669"/>
    <property type="project" value="UniProtKB-KW"/>
</dbReference>
<evidence type="ECO:0000256" key="2">
    <source>
        <dbReference type="ARBA" id="ARBA00004642"/>
    </source>
</evidence>
<dbReference type="CDD" id="cd12599">
    <property type="entry name" value="RRM1_SF2_plant_like"/>
    <property type="match status" value="1"/>
</dbReference>
<keyword evidence="16" id="KW-1185">Reference proteome</keyword>
<dbReference type="GO" id="GO:0016607">
    <property type="term" value="C:nuclear speck"/>
    <property type="evidence" value="ECO:0007669"/>
    <property type="project" value="UniProtKB-SubCell"/>
</dbReference>
<keyword evidence="13" id="KW-0472">Membrane</keyword>
<sequence>MSRSSRTLYVGNLPGDIRLREVEDLFYKYGPIVDIDLKIPPRPPGYAFVEFEEARDAEDAIRGRDGYNFDGCRLRVELAHGGRRHSSPVDHYSSYSGSSGSRGPSKRSDYRVLVTGLPSSASWQDLKDHMRRAGDVCFSQVFRDRGEAAVDSGFEIKGMTGIVDYTNYDDMKYAEARFVMIKKLDDSEFRNAFSRAYIRVREYDSRRSYSRSPSRNSYVSRSRSRSRSGGYSDRSWSKSPRAKHSRRSRSVSVSSHSRAGSSPRSFSRGWVSKRREIKRADYPRNGKIIGNQGKDKSVNILFSSALVAVLFFLLPSFLHHNDLTTWGLDVKDLMGCGGHMLAPLCLSLSRSRSPLASVSESLHSIINILCAGILLPICLLYYVFLGDVQPPRQKHGNRTPSISPGRGSLSPSVRSDRSRSVDSDR</sequence>
<evidence type="ECO:0000256" key="6">
    <source>
        <dbReference type="ARBA" id="ARBA00022737"/>
    </source>
</evidence>
<evidence type="ECO:0000256" key="1">
    <source>
        <dbReference type="ARBA" id="ARBA00004324"/>
    </source>
</evidence>
<dbReference type="InterPro" id="IPR000504">
    <property type="entry name" value="RRM_dom"/>
</dbReference>
<protein>
    <recommendedName>
        <fullName evidence="14">RRM domain-containing protein</fullName>
    </recommendedName>
</protein>
<organism evidence="15 16">
    <name type="scientific">Populus alba x Populus x berolinensis</name>
    <dbReference type="NCBI Taxonomy" id="444605"/>
    <lineage>
        <taxon>Eukaryota</taxon>
        <taxon>Viridiplantae</taxon>
        <taxon>Streptophyta</taxon>
        <taxon>Embryophyta</taxon>
        <taxon>Tracheophyta</taxon>
        <taxon>Spermatophyta</taxon>
        <taxon>Magnoliopsida</taxon>
        <taxon>eudicotyledons</taxon>
        <taxon>Gunneridae</taxon>
        <taxon>Pentapetalae</taxon>
        <taxon>rosids</taxon>
        <taxon>fabids</taxon>
        <taxon>Malpighiales</taxon>
        <taxon>Salicaceae</taxon>
        <taxon>Saliceae</taxon>
        <taxon>Populus</taxon>
    </lineage>
</organism>
<evidence type="ECO:0000256" key="4">
    <source>
        <dbReference type="ARBA" id="ARBA00022664"/>
    </source>
</evidence>
<evidence type="ECO:0000259" key="14">
    <source>
        <dbReference type="PROSITE" id="PS50102"/>
    </source>
</evidence>
<dbReference type="SMART" id="SM00360">
    <property type="entry name" value="RRM"/>
    <property type="match status" value="2"/>
</dbReference>
<dbReference type="EMBL" id="JAQIZT010000013">
    <property type="protein sequence ID" value="KAJ6974258.1"/>
    <property type="molecule type" value="Genomic_DNA"/>
</dbReference>
<keyword evidence="8" id="KW-0508">mRNA splicing</keyword>
<feature type="compositionally biased region" description="Low complexity" evidence="12">
    <location>
        <begin position="89"/>
        <end position="103"/>
    </location>
</feature>
<evidence type="ECO:0000256" key="12">
    <source>
        <dbReference type="SAM" id="MobiDB-lite"/>
    </source>
</evidence>
<dbReference type="InterPro" id="IPR012677">
    <property type="entry name" value="Nucleotide-bd_a/b_plait_sf"/>
</dbReference>
<comment type="similarity">
    <text evidence="10">Belongs to the splicing factor SR family. SR subfamily.</text>
</comment>
<evidence type="ECO:0000256" key="3">
    <source>
        <dbReference type="ARBA" id="ARBA00022553"/>
    </source>
</evidence>
<dbReference type="PANTHER" id="PTHR23003">
    <property type="entry name" value="RNA RECOGNITION MOTIF RRM DOMAIN CONTAINING PROTEIN"/>
    <property type="match status" value="1"/>
</dbReference>
<keyword evidence="9" id="KW-0539">Nucleus</keyword>
<dbReference type="SUPFAM" id="SSF54928">
    <property type="entry name" value="RNA-binding domain, RBD"/>
    <property type="match status" value="1"/>
</dbReference>
<dbReference type="AlphaFoldDB" id="A0AAD6Q203"/>
<keyword evidence="7 11" id="KW-0694">RNA-binding</keyword>
<keyword evidence="13" id="KW-1133">Transmembrane helix</keyword>
<dbReference type="Proteomes" id="UP001164929">
    <property type="component" value="Chromosome 13"/>
</dbReference>
<dbReference type="CDD" id="cd12602">
    <property type="entry name" value="RRM2_SF2_plant_like"/>
    <property type="match status" value="1"/>
</dbReference>
<keyword evidence="5" id="KW-0747">Spliceosome</keyword>
<feature type="compositionally biased region" description="Low complexity" evidence="12">
    <location>
        <begin position="250"/>
        <end position="267"/>
    </location>
</feature>